<gene>
    <name evidence="1" type="ORF">Q604_UNBC17640G0001</name>
</gene>
<accession>W1X6D3</accession>
<sequence>TMLYGENDKGQLKGFLITYDYKKDSKINIWLNEGEGLSINSDKLLNPFFAILKQSDYRKQVHNWENIKQNQTYSFLYSGKEKVNPSF</sequence>
<evidence type="ECO:0000313" key="1">
    <source>
        <dbReference type="EMBL" id="ETJ25833.1"/>
    </source>
</evidence>
<organism evidence="1">
    <name type="scientific">human gut metagenome</name>
    <dbReference type="NCBI Taxonomy" id="408170"/>
    <lineage>
        <taxon>unclassified sequences</taxon>
        <taxon>metagenomes</taxon>
        <taxon>organismal metagenomes</taxon>
    </lineage>
</organism>
<feature type="non-terminal residue" evidence="1">
    <location>
        <position position="1"/>
    </location>
</feature>
<protein>
    <submittedName>
        <fullName evidence="1">Uncharacterized protein</fullName>
    </submittedName>
</protein>
<proteinExistence type="predicted"/>
<name>W1X6D3_9ZZZZ</name>
<reference evidence="1" key="1">
    <citation type="submission" date="2013-12" db="EMBL/GenBank/DDBJ databases">
        <title>A Varibaculum cambriense genome reconstructed from a premature infant gut community with otherwise low bacterial novelty that shifts toward anaerobic metabolism during the third week of life.</title>
        <authorList>
            <person name="Brown C.T."/>
            <person name="Sharon I."/>
            <person name="Thomas B.C."/>
            <person name="Castelle C.J."/>
            <person name="Morowitz M.J."/>
            <person name="Banfield J.F."/>
        </authorList>
    </citation>
    <scope>NUCLEOTIDE SEQUENCE</scope>
</reference>
<comment type="caution">
    <text evidence="1">The sequence shown here is derived from an EMBL/GenBank/DDBJ whole genome shotgun (WGS) entry which is preliminary data.</text>
</comment>
<dbReference type="AlphaFoldDB" id="W1X6D3"/>
<dbReference type="EMBL" id="AZMM01017640">
    <property type="protein sequence ID" value="ETJ25833.1"/>
    <property type="molecule type" value="Genomic_DNA"/>
</dbReference>